<reference evidence="1" key="1">
    <citation type="submission" date="2021-01" db="EMBL/GenBank/DDBJ databases">
        <title>Genomic Encyclopedia of Type Strains, Phase IV (KMG-IV): sequencing the most valuable type-strain genomes for metagenomic binning, comparative biology and taxonomic classification.</title>
        <authorList>
            <person name="Goeker M."/>
        </authorList>
    </citation>
    <scope>NUCLEOTIDE SEQUENCE</scope>
    <source>
        <strain evidence="1">DSM 21943</strain>
    </source>
</reference>
<dbReference type="Proteomes" id="UP001179280">
    <property type="component" value="Unassembled WGS sequence"/>
</dbReference>
<dbReference type="InterPro" id="IPR014718">
    <property type="entry name" value="GH-type_carb-bd"/>
</dbReference>
<gene>
    <name evidence="1" type="ORF">JOC54_002275</name>
</gene>
<dbReference type="PANTHER" id="PTHR11122">
    <property type="entry name" value="APOSPORY-ASSOCIATED PROTEIN C-RELATED"/>
    <property type="match status" value="1"/>
</dbReference>
<comment type="caution">
    <text evidence="1">The sequence shown here is derived from an EMBL/GenBank/DDBJ whole genome shotgun (WGS) entry which is preliminary data.</text>
</comment>
<dbReference type="CDD" id="cd09024">
    <property type="entry name" value="Aldose_epim_lacX"/>
    <property type="match status" value="1"/>
</dbReference>
<evidence type="ECO:0000313" key="2">
    <source>
        <dbReference type="Proteomes" id="UP001179280"/>
    </source>
</evidence>
<dbReference type="Pfam" id="PF01263">
    <property type="entry name" value="Aldose_epim"/>
    <property type="match status" value="1"/>
</dbReference>
<dbReference type="PANTHER" id="PTHR11122:SF13">
    <property type="entry name" value="GLUCOSE-6-PHOSPHATE 1-EPIMERASE"/>
    <property type="match status" value="1"/>
</dbReference>
<sequence>MIIIENEHLLVEIANKGAEIRRIWHKKRERNVMWSGDPAYWSRTAPTLFPIVGKLKDNTYHHEGFDYELPQHGFLRDQTFVTNTLKQEEITLHFESSDQFASVYPFEFTVFVTYRLEEDRVKVEWKVVNDNDRPMHFSIGAHPAFALPFQEGEAVEDYELLLDVTDQTQQYEISEGYVLKKELQEINPTLDVKSGLFANDALIYEGVEQIILQSKKDSSQRISVSFPNFPFVGIWSPYNKEEGTMAPFVCIEPWYGIADLADASGVLIEKKGIQTLAERDSFQASYQMKFE</sequence>
<name>A0ABS2STZ6_9BACI</name>
<dbReference type="InterPro" id="IPR008183">
    <property type="entry name" value="Aldose_1/G6P_1-epimerase"/>
</dbReference>
<protein>
    <submittedName>
        <fullName evidence="1">Galactose mutarotase-like enzyme</fullName>
    </submittedName>
</protein>
<dbReference type="SUPFAM" id="SSF74650">
    <property type="entry name" value="Galactose mutarotase-like"/>
    <property type="match status" value="1"/>
</dbReference>
<dbReference type="InterPro" id="IPR037481">
    <property type="entry name" value="LacX"/>
</dbReference>
<dbReference type="EMBL" id="JAFBCV010000006">
    <property type="protein sequence ID" value="MBM7839005.1"/>
    <property type="molecule type" value="Genomic_DNA"/>
</dbReference>
<organism evidence="1 2">
    <name type="scientific">Shouchella xiaoxiensis</name>
    <dbReference type="NCBI Taxonomy" id="766895"/>
    <lineage>
        <taxon>Bacteria</taxon>
        <taxon>Bacillati</taxon>
        <taxon>Bacillota</taxon>
        <taxon>Bacilli</taxon>
        <taxon>Bacillales</taxon>
        <taxon>Bacillaceae</taxon>
        <taxon>Shouchella</taxon>
    </lineage>
</organism>
<dbReference type="RefSeq" id="WP_204466361.1">
    <property type="nucleotide sequence ID" value="NZ_JAFBCV010000006.1"/>
</dbReference>
<dbReference type="Gene3D" id="2.70.98.10">
    <property type="match status" value="1"/>
</dbReference>
<evidence type="ECO:0000313" key="1">
    <source>
        <dbReference type="EMBL" id="MBM7839005.1"/>
    </source>
</evidence>
<keyword evidence="2" id="KW-1185">Reference proteome</keyword>
<dbReference type="InterPro" id="IPR011013">
    <property type="entry name" value="Gal_mutarotase_sf_dom"/>
</dbReference>
<accession>A0ABS2STZ6</accession>
<proteinExistence type="predicted"/>